<dbReference type="EMBL" id="JAKOGI010000497">
    <property type="protein sequence ID" value="KAJ8434141.1"/>
    <property type="molecule type" value="Genomic_DNA"/>
</dbReference>
<dbReference type="Proteomes" id="UP001153076">
    <property type="component" value="Unassembled WGS sequence"/>
</dbReference>
<name>A0A9Q1JZ73_9CARY</name>
<reference evidence="2" key="1">
    <citation type="submission" date="2022-04" db="EMBL/GenBank/DDBJ databases">
        <title>Carnegiea gigantea Genome sequencing and assembly v2.</title>
        <authorList>
            <person name="Copetti D."/>
            <person name="Sanderson M.J."/>
            <person name="Burquez A."/>
            <person name="Wojciechowski M.F."/>
        </authorList>
    </citation>
    <scope>NUCLEOTIDE SEQUENCE</scope>
    <source>
        <strain evidence="2">SGP5-SGP5p</strain>
        <tissue evidence="2">Aerial part</tissue>
    </source>
</reference>
<evidence type="ECO:0000313" key="2">
    <source>
        <dbReference type="EMBL" id="KAJ8434141.1"/>
    </source>
</evidence>
<feature type="compositionally biased region" description="Basic and acidic residues" evidence="1">
    <location>
        <begin position="203"/>
        <end position="216"/>
    </location>
</feature>
<comment type="caution">
    <text evidence="2">The sequence shown here is derived from an EMBL/GenBank/DDBJ whole genome shotgun (WGS) entry which is preliminary data.</text>
</comment>
<sequence>MGFPRLMTTDEMALHILGNFEWYHREVAFPPRLLPSDCEELCPNFVFAEAEEYARDYEVPELPQVVFLVMLLNGAVKVGVLRGWMIGVMESAIKELRWNTFQAWHLRRASRPPHLFPEDYRELYPSFTLPDEEEAAHDFNIREIVQATFYAMLLNDAVELGIVNRFMATDLKATLEGLRCGLLEAHFRQRTPLGGLVGRKRKNDSGREREREREDSSCFPTSSTPSRRRSMESSILRPSLLPENHHSLSPNFDLLVTMRYAHNFHISEITQAIIYAMVLNDVAELGLSSRIAMDYMISVLRELNWAVIESWLWGIEEKLRRAQFPYLVDLIANPTLAGGLEEDSRLSDVPSASSDKE</sequence>
<accession>A0A9Q1JZ73</accession>
<evidence type="ECO:0000313" key="3">
    <source>
        <dbReference type="Proteomes" id="UP001153076"/>
    </source>
</evidence>
<organism evidence="2 3">
    <name type="scientific">Carnegiea gigantea</name>
    <dbReference type="NCBI Taxonomy" id="171969"/>
    <lineage>
        <taxon>Eukaryota</taxon>
        <taxon>Viridiplantae</taxon>
        <taxon>Streptophyta</taxon>
        <taxon>Embryophyta</taxon>
        <taxon>Tracheophyta</taxon>
        <taxon>Spermatophyta</taxon>
        <taxon>Magnoliopsida</taxon>
        <taxon>eudicotyledons</taxon>
        <taxon>Gunneridae</taxon>
        <taxon>Pentapetalae</taxon>
        <taxon>Caryophyllales</taxon>
        <taxon>Cactineae</taxon>
        <taxon>Cactaceae</taxon>
        <taxon>Cactoideae</taxon>
        <taxon>Echinocereeae</taxon>
        <taxon>Carnegiea</taxon>
    </lineage>
</organism>
<gene>
    <name evidence="2" type="ORF">Cgig2_000861</name>
</gene>
<feature type="region of interest" description="Disordered" evidence="1">
    <location>
        <begin position="195"/>
        <end position="231"/>
    </location>
</feature>
<evidence type="ECO:0000256" key="1">
    <source>
        <dbReference type="SAM" id="MobiDB-lite"/>
    </source>
</evidence>
<proteinExistence type="predicted"/>
<protein>
    <submittedName>
        <fullName evidence="2">Uncharacterized protein</fullName>
    </submittedName>
</protein>
<keyword evidence="3" id="KW-1185">Reference proteome</keyword>
<dbReference type="AlphaFoldDB" id="A0A9Q1JZ73"/>